<dbReference type="AlphaFoldDB" id="A0A0F8YYP2"/>
<dbReference type="EMBL" id="LAZR01054246">
    <property type="protein sequence ID" value="KKK78970.1"/>
    <property type="molecule type" value="Genomic_DNA"/>
</dbReference>
<accession>A0A0F8YYP2</accession>
<name>A0A0F8YYP2_9ZZZZ</name>
<evidence type="ECO:0000313" key="1">
    <source>
        <dbReference type="EMBL" id="KKK78970.1"/>
    </source>
</evidence>
<protein>
    <submittedName>
        <fullName evidence="1">Uncharacterized protein</fullName>
    </submittedName>
</protein>
<comment type="caution">
    <text evidence="1">The sequence shown here is derived from an EMBL/GenBank/DDBJ whole genome shotgun (WGS) entry which is preliminary data.</text>
</comment>
<gene>
    <name evidence="1" type="ORF">LCGC14_2838210</name>
</gene>
<reference evidence="1" key="1">
    <citation type="journal article" date="2015" name="Nature">
        <title>Complex archaea that bridge the gap between prokaryotes and eukaryotes.</title>
        <authorList>
            <person name="Spang A."/>
            <person name="Saw J.H."/>
            <person name="Jorgensen S.L."/>
            <person name="Zaremba-Niedzwiedzka K."/>
            <person name="Martijn J."/>
            <person name="Lind A.E."/>
            <person name="van Eijk R."/>
            <person name="Schleper C."/>
            <person name="Guy L."/>
            <person name="Ettema T.J."/>
        </authorList>
    </citation>
    <scope>NUCLEOTIDE SEQUENCE</scope>
</reference>
<sequence length="68" mass="8059">MDENIKEIILSRSIEYCKKAKNSITVPDIEKITFDLRINGKMVMITYISNLYVKTHRIRFLILIPILF</sequence>
<proteinExistence type="predicted"/>
<organism evidence="1">
    <name type="scientific">marine sediment metagenome</name>
    <dbReference type="NCBI Taxonomy" id="412755"/>
    <lineage>
        <taxon>unclassified sequences</taxon>
        <taxon>metagenomes</taxon>
        <taxon>ecological metagenomes</taxon>
    </lineage>
</organism>